<evidence type="ECO:0000313" key="1">
    <source>
        <dbReference type="EMBL" id="GAV23643.1"/>
    </source>
</evidence>
<dbReference type="RefSeq" id="WP_075860036.1">
    <property type="nucleotide sequence ID" value="NZ_BDJK01000055.1"/>
</dbReference>
<sequence>MELKDLLIIALDAERKNYLFFAEQTIKVRHPELRSLFSELQAETLRQIFLLETLVEEKLATPPVVRKLIALFRK</sequence>
<dbReference type="SUPFAM" id="SSF47240">
    <property type="entry name" value="Ferritin-like"/>
    <property type="match status" value="1"/>
</dbReference>
<gene>
    <name evidence="1" type="ORF">cpu_21530</name>
</gene>
<dbReference type="InterPro" id="IPR009078">
    <property type="entry name" value="Ferritin-like_SF"/>
</dbReference>
<keyword evidence="2" id="KW-1185">Reference proteome</keyword>
<evidence type="ECO:0000313" key="2">
    <source>
        <dbReference type="Proteomes" id="UP000187485"/>
    </source>
</evidence>
<dbReference type="AlphaFoldDB" id="A0A1L8CXL4"/>
<name>A0A1L8CXL4_9THEO</name>
<dbReference type="Proteomes" id="UP000187485">
    <property type="component" value="Unassembled WGS sequence"/>
</dbReference>
<dbReference type="EMBL" id="BDJK01000055">
    <property type="protein sequence ID" value="GAV23643.1"/>
    <property type="molecule type" value="Genomic_DNA"/>
</dbReference>
<accession>A0A1L8CXL4</accession>
<protein>
    <recommendedName>
        <fullName evidence="3">Rubrerythrin diiron-binding domain-containing protein</fullName>
    </recommendedName>
</protein>
<organism evidence="1 2">
    <name type="scientific">Carboxydothermus pertinax</name>
    <dbReference type="NCBI Taxonomy" id="870242"/>
    <lineage>
        <taxon>Bacteria</taxon>
        <taxon>Bacillati</taxon>
        <taxon>Bacillota</taxon>
        <taxon>Clostridia</taxon>
        <taxon>Thermoanaerobacterales</taxon>
        <taxon>Thermoanaerobacteraceae</taxon>
        <taxon>Carboxydothermus</taxon>
    </lineage>
</organism>
<evidence type="ECO:0008006" key="3">
    <source>
        <dbReference type="Google" id="ProtNLM"/>
    </source>
</evidence>
<comment type="caution">
    <text evidence="1">The sequence shown here is derived from an EMBL/GenBank/DDBJ whole genome shotgun (WGS) entry which is preliminary data.</text>
</comment>
<reference evidence="2" key="1">
    <citation type="submission" date="2016-12" db="EMBL/GenBank/DDBJ databases">
        <title>Draft Genome Sequences od Carboxydothermus pertinax and islandicus, Hydrogenogenic Carboxydotrophic Bacteria.</title>
        <authorList>
            <person name="Fukuyama Y."/>
            <person name="Ohmae K."/>
            <person name="Yoneda Y."/>
            <person name="Yoshida T."/>
            <person name="Sako Y."/>
        </authorList>
    </citation>
    <scope>NUCLEOTIDE SEQUENCE [LARGE SCALE GENOMIC DNA]</scope>
    <source>
        <strain evidence="2">Ug1</strain>
    </source>
</reference>
<dbReference type="OrthoDB" id="2990828at2"/>
<proteinExistence type="predicted"/>
<dbReference type="STRING" id="870242.cpu_21530"/>